<dbReference type="Pfam" id="PF25779">
    <property type="entry name" value="Tubulin-bind_CPAP"/>
    <property type="match status" value="1"/>
</dbReference>
<feature type="compositionally biased region" description="Polar residues" evidence="2">
    <location>
        <begin position="291"/>
        <end position="320"/>
    </location>
</feature>
<feature type="compositionally biased region" description="Acidic residues" evidence="2">
    <location>
        <begin position="495"/>
        <end position="510"/>
    </location>
</feature>
<sequence length="1084" mass="121011">MSAKIPRPGASVTPPEPERQSSAATAGKHRDKREEGKEYPPVEGLYPVSSCISAEEAVNQSVQQGALDPHITTCVCQSLRTHGLPQEHAHVLQLQIQQMQKVIHDQQNALLSFLSPGLMLSHVFSTQRQSHSPGRHPETDPNSHCVLDSSKDSSPTGHTGVKLESGEVACAELQSSHQTTCMPWKPVRTKQRSLSPVKEECLEPVEEQCSVSPFGVRTKLPANPEERPIRPGLKEKEKTFEDLVEEQLKVNKEVPGGDKQIRIEVSGTEKRSFLRKGDGRSRFWKSRDSIQKTQPESRSQQIKDMTSAELQENSASSIQHGTVDRLRIPALIDSLINSKGEERYSKDQRSAVKQPSNHNLPIHDTKYKVQRPDDINPSNDKKRSLPMSHTSDLKSSFSQESEDPSKEPKRSSMFQNKILSQSSATNSDSKGDHRVCSNEKRVSFKKINDRIVRVCDHSHNVLDNPTVSAEPSMHELSLTAEMMQLLLSRDSSDSISDDDLDDDDDDDDEAQSQCLKPETPMNSSKPNYDSQIQYLSDEDYASDAPSETGDCPLDRDRALHFISAHFPSSSGSEELSDSELQCIHCSESDNITVTPRRSVSPRSKTATDSTGDSSNLLTKIFPQIKSARKEKAEREHWDKAFNTQHSNGSETLNKVLGNSSLDMKAAATSNFMMDKMKTEQDKALTFIRAEMDHFINKDAQRSSHYSPVEGTLPQDLRQQIQSLKGQLTERESEWLQVHRALQSRVDALTRENQRLLHQSTQSAEYKIQNHSSGRSTPQSGAPSMVSRHSSDTLHEKKEWETQSMRRDSSDSRTSTATYSPDESATIPLSNTGGKGSCRPALRQIGVRGDRSRSSVSKGTHSTSMGKTTSSESDPGSTDMMEAGLLSPDKKSSYTPVSVQCSKAVIREETRYPDGKVEQLLSDGSRVIVFRNGTKKEISVDQKSVTVTFFNGDVKRLLPDGTVVYYYCDAKTTHSTYPSGLEILQFPNNQKEKHHPDGRREIFFPDGTVKSLYTDGRQQSVFPDGTVVKLSRNGDKTVEFTNGQREVHTAQYKQRIYPDGTVKTVYLNGRQEIKYSSGRVSFKNK</sequence>
<name>A0A8B9RCI1_ASTMX</name>
<feature type="compositionally biased region" description="Basic and acidic residues" evidence="2">
    <location>
        <begin position="270"/>
        <end position="290"/>
    </location>
</feature>
<dbReference type="InterPro" id="IPR009852">
    <property type="entry name" value="CENPJ_C_dom"/>
</dbReference>
<feature type="region of interest" description="Disordered" evidence="2">
    <location>
        <begin position="758"/>
        <end position="891"/>
    </location>
</feature>
<feature type="region of interest" description="Disordered" evidence="2">
    <location>
        <begin position="124"/>
        <end position="161"/>
    </location>
</feature>
<dbReference type="Pfam" id="PF07202">
    <property type="entry name" value="Tcp10_C"/>
    <property type="match status" value="4"/>
</dbReference>
<dbReference type="AlphaFoldDB" id="A0A8B9RCI1"/>
<comment type="similarity">
    <text evidence="1">Belongs to the TCP10 family.</text>
</comment>
<feature type="region of interest" description="Disordered" evidence="2">
    <location>
        <begin position="339"/>
        <end position="413"/>
    </location>
</feature>
<dbReference type="Proteomes" id="UP000694621">
    <property type="component" value="Unplaced"/>
</dbReference>
<feature type="region of interest" description="Disordered" evidence="2">
    <location>
        <begin position="1"/>
        <end position="42"/>
    </location>
</feature>
<dbReference type="Gene3D" id="2.60.450.20">
    <property type="match status" value="1"/>
</dbReference>
<feature type="domain" description="Centromere protein J C-terminal" evidence="3">
    <location>
        <begin position="977"/>
        <end position="1009"/>
    </location>
</feature>
<evidence type="ECO:0000256" key="2">
    <source>
        <dbReference type="SAM" id="MobiDB-lite"/>
    </source>
</evidence>
<organism evidence="5 6">
    <name type="scientific">Astyanax mexicanus</name>
    <name type="common">Blind cave fish</name>
    <name type="synonym">Astyanax fasciatus mexicanus</name>
    <dbReference type="NCBI Taxonomy" id="7994"/>
    <lineage>
        <taxon>Eukaryota</taxon>
        <taxon>Metazoa</taxon>
        <taxon>Chordata</taxon>
        <taxon>Craniata</taxon>
        <taxon>Vertebrata</taxon>
        <taxon>Euteleostomi</taxon>
        <taxon>Actinopterygii</taxon>
        <taxon>Neopterygii</taxon>
        <taxon>Teleostei</taxon>
        <taxon>Ostariophysi</taxon>
        <taxon>Characiformes</taxon>
        <taxon>Characoidei</taxon>
        <taxon>Acestrorhamphidae</taxon>
        <taxon>Acestrorhamphinae</taxon>
        <taxon>Astyanax</taxon>
    </lineage>
</organism>
<feature type="compositionally biased region" description="Basic and acidic residues" evidence="2">
    <location>
        <begin position="361"/>
        <end position="383"/>
    </location>
</feature>
<evidence type="ECO:0000259" key="3">
    <source>
        <dbReference type="Pfam" id="PF07202"/>
    </source>
</evidence>
<feature type="region of interest" description="Disordered" evidence="2">
    <location>
        <begin position="490"/>
        <end position="529"/>
    </location>
</feature>
<feature type="compositionally biased region" description="Basic and acidic residues" evidence="2">
    <location>
        <begin position="339"/>
        <end position="350"/>
    </location>
</feature>
<evidence type="ECO:0000313" key="6">
    <source>
        <dbReference type="Proteomes" id="UP000694621"/>
    </source>
</evidence>
<evidence type="ECO:0000256" key="1">
    <source>
        <dbReference type="ARBA" id="ARBA00005627"/>
    </source>
</evidence>
<feature type="region of interest" description="Disordered" evidence="2">
    <location>
        <begin position="593"/>
        <end position="615"/>
    </location>
</feature>
<dbReference type="Ensembl" id="ENSAMXT00005035964.1">
    <property type="protein sequence ID" value="ENSAMXP00005032905.1"/>
    <property type="gene ID" value="ENSAMXG00005015984.1"/>
</dbReference>
<dbReference type="InterPro" id="IPR047002">
    <property type="entry name" value="Tcp10_C_sf"/>
</dbReference>
<reference evidence="5" key="1">
    <citation type="submission" date="2025-08" db="UniProtKB">
        <authorList>
            <consortium name="Ensembl"/>
        </authorList>
    </citation>
    <scope>IDENTIFICATION</scope>
</reference>
<evidence type="ECO:0008006" key="7">
    <source>
        <dbReference type="Google" id="ProtNLM"/>
    </source>
</evidence>
<feature type="compositionally biased region" description="Basic and acidic residues" evidence="2">
    <location>
        <begin position="788"/>
        <end position="810"/>
    </location>
</feature>
<feature type="compositionally biased region" description="Polar residues" evidence="2">
    <location>
        <begin position="857"/>
        <end position="875"/>
    </location>
</feature>
<feature type="compositionally biased region" description="Polar residues" evidence="2">
    <location>
        <begin position="820"/>
        <end position="831"/>
    </location>
</feature>
<feature type="compositionally biased region" description="Polar residues" evidence="2">
    <location>
        <begin position="387"/>
        <end position="399"/>
    </location>
</feature>
<dbReference type="PANTHER" id="PTHR10331:SF28">
    <property type="entry name" value="CENTROMERE PROTEIN J-LIKE"/>
    <property type="match status" value="1"/>
</dbReference>
<feature type="domain" description="CENPJ tubulin-binding region" evidence="4">
    <location>
        <begin position="223"/>
        <end position="283"/>
    </location>
</feature>
<protein>
    <recommendedName>
        <fullName evidence="7">Centromere protein J C-terminal domain-containing protein</fullName>
    </recommendedName>
</protein>
<feature type="domain" description="Centromere protein J C-terminal" evidence="3">
    <location>
        <begin position="906"/>
        <end position="937"/>
    </location>
</feature>
<evidence type="ECO:0000259" key="4">
    <source>
        <dbReference type="Pfam" id="PF25779"/>
    </source>
</evidence>
<feature type="compositionally biased region" description="Polar residues" evidence="2">
    <location>
        <begin position="758"/>
        <end position="781"/>
    </location>
</feature>
<dbReference type="InterPro" id="IPR026581">
    <property type="entry name" value="TCP10L/CENPJ"/>
</dbReference>
<feature type="domain" description="Centromere protein J C-terminal" evidence="3">
    <location>
        <begin position="1051"/>
        <end position="1078"/>
    </location>
</feature>
<proteinExistence type="inferred from homology"/>
<feature type="domain" description="Centromere protein J C-terminal" evidence="3">
    <location>
        <begin position="1013"/>
        <end position="1047"/>
    </location>
</feature>
<dbReference type="InterPro" id="IPR058029">
    <property type="entry name" value="Tubulin-bd_CENPJ"/>
</dbReference>
<evidence type="ECO:0000313" key="5">
    <source>
        <dbReference type="Ensembl" id="ENSAMXP00005032905.1"/>
    </source>
</evidence>
<accession>A0A8B9RCI1</accession>
<feature type="compositionally biased region" description="Polar residues" evidence="2">
    <location>
        <begin position="520"/>
        <end position="529"/>
    </location>
</feature>
<feature type="region of interest" description="Disordered" evidence="2">
    <location>
        <begin position="270"/>
        <end position="321"/>
    </location>
</feature>
<dbReference type="PANTHER" id="PTHR10331">
    <property type="entry name" value="T COMPLEX PROTEIN 10"/>
    <property type="match status" value="1"/>
</dbReference>